<gene>
    <name evidence="2" type="ORF">METZ01_LOCUS428786</name>
</gene>
<keyword evidence="1" id="KW-0472">Membrane</keyword>
<sequence>MGLPSISKSSEAQRAEEFLLIGKNTRFTSLGLGFWLPGIWMLILLFTVIFADIL</sequence>
<dbReference type="EMBL" id="UINC01171389">
    <property type="protein sequence ID" value="SVD75932.1"/>
    <property type="molecule type" value="Genomic_DNA"/>
</dbReference>
<keyword evidence="1" id="KW-1133">Transmembrane helix</keyword>
<feature type="non-terminal residue" evidence="2">
    <location>
        <position position="54"/>
    </location>
</feature>
<proteinExistence type="predicted"/>
<name>A0A382XXU6_9ZZZZ</name>
<keyword evidence="1" id="KW-0812">Transmembrane</keyword>
<evidence type="ECO:0000313" key="2">
    <source>
        <dbReference type="EMBL" id="SVD75932.1"/>
    </source>
</evidence>
<protein>
    <submittedName>
        <fullName evidence="2">Uncharacterized protein</fullName>
    </submittedName>
</protein>
<organism evidence="2">
    <name type="scientific">marine metagenome</name>
    <dbReference type="NCBI Taxonomy" id="408172"/>
    <lineage>
        <taxon>unclassified sequences</taxon>
        <taxon>metagenomes</taxon>
        <taxon>ecological metagenomes</taxon>
    </lineage>
</organism>
<accession>A0A382XXU6</accession>
<reference evidence="2" key="1">
    <citation type="submission" date="2018-05" db="EMBL/GenBank/DDBJ databases">
        <authorList>
            <person name="Lanie J.A."/>
            <person name="Ng W.-L."/>
            <person name="Kazmierczak K.M."/>
            <person name="Andrzejewski T.M."/>
            <person name="Davidsen T.M."/>
            <person name="Wayne K.J."/>
            <person name="Tettelin H."/>
            <person name="Glass J.I."/>
            <person name="Rusch D."/>
            <person name="Podicherti R."/>
            <person name="Tsui H.-C.T."/>
            <person name="Winkler M.E."/>
        </authorList>
    </citation>
    <scope>NUCLEOTIDE SEQUENCE</scope>
</reference>
<evidence type="ECO:0000256" key="1">
    <source>
        <dbReference type="SAM" id="Phobius"/>
    </source>
</evidence>
<feature type="transmembrane region" description="Helical" evidence="1">
    <location>
        <begin position="32"/>
        <end position="51"/>
    </location>
</feature>
<dbReference type="AlphaFoldDB" id="A0A382XXU6"/>